<evidence type="ECO:0008006" key="3">
    <source>
        <dbReference type="Google" id="ProtNLM"/>
    </source>
</evidence>
<proteinExistence type="predicted"/>
<evidence type="ECO:0000313" key="1">
    <source>
        <dbReference type="EMBL" id="SUP79499.1"/>
    </source>
</evidence>
<dbReference type="OrthoDB" id="9763644at2"/>
<gene>
    <name evidence="1" type="ORF">NCTC12020_02033</name>
</gene>
<protein>
    <recommendedName>
        <fullName evidence="3">DNA primase/nucleoside triphosphatase C-terminal domain-containing protein</fullName>
    </recommendedName>
</protein>
<dbReference type="AlphaFoldDB" id="A0A380Q1S6"/>
<dbReference type="EMBL" id="UHIO01000003">
    <property type="protein sequence ID" value="SUP79499.1"/>
    <property type="molecule type" value="Genomic_DNA"/>
</dbReference>
<sequence>MNRALEGLQRLRSAYQFTMCDEVLLTTEEHLKEMNPLAIFNDMWLNNEFEPYESPTAKEFVCVPINEVVANQYYKFYKDFCKQYGFEALGITRFNREMKRLGYEKTRCWNGNLRGKYVYALMLKECANSSK</sequence>
<keyword evidence="2" id="KW-1185">Reference proteome</keyword>
<dbReference type="RefSeq" id="WP_115311150.1">
    <property type="nucleotide sequence ID" value="NZ_UHIO01000003.1"/>
</dbReference>
<accession>A0A380Q1S6</accession>
<reference evidence="1 2" key="1">
    <citation type="submission" date="2018-06" db="EMBL/GenBank/DDBJ databases">
        <authorList>
            <consortium name="Pathogen Informatics"/>
            <person name="Doyle S."/>
        </authorList>
    </citation>
    <scope>NUCLEOTIDE SEQUENCE [LARGE SCALE GENOMIC DNA]</scope>
    <source>
        <strain evidence="1 2">NCTC12020</strain>
    </source>
</reference>
<organism evidence="1 2">
    <name type="scientific">Veillonella criceti</name>
    <dbReference type="NCBI Taxonomy" id="103891"/>
    <lineage>
        <taxon>Bacteria</taxon>
        <taxon>Bacillati</taxon>
        <taxon>Bacillota</taxon>
        <taxon>Negativicutes</taxon>
        <taxon>Veillonellales</taxon>
        <taxon>Veillonellaceae</taxon>
        <taxon>Veillonella</taxon>
    </lineage>
</organism>
<evidence type="ECO:0000313" key="2">
    <source>
        <dbReference type="Proteomes" id="UP000255367"/>
    </source>
</evidence>
<dbReference type="Proteomes" id="UP000255367">
    <property type="component" value="Unassembled WGS sequence"/>
</dbReference>
<name>A0A380Q1S6_9FIRM</name>